<comment type="caution">
    <text evidence="1">The sequence shown here is derived from an EMBL/GenBank/DDBJ whole genome shotgun (WGS) entry which is preliminary data.</text>
</comment>
<evidence type="ECO:0000313" key="1">
    <source>
        <dbReference type="EMBL" id="MEQ2268110.1"/>
    </source>
</evidence>
<dbReference type="EMBL" id="JAHRIM010045048">
    <property type="protein sequence ID" value="MEQ2268110.1"/>
    <property type="molecule type" value="Genomic_DNA"/>
</dbReference>
<keyword evidence="2" id="KW-1185">Reference proteome</keyword>
<dbReference type="SUPFAM" id="SSF56204">
    <property type="entry name" value="Hect, E3 ligase catalytic domain"/>
    <property type="match status" value="1"/>
</dbReference>
<gene>
    <name evidence="1" type="ORF">XENORESO_015507</name>
</gene>
<dbReference type="Proteomes" id="UP001444071">
    <property type="component" value="Unassembled WGS sequence"/>
</dbReference>
<proteinExistence type="predicted"/>
<reference evidence="1 2" key="1">
    <citation type="submission" date="2021-06" db="EMBL/GenBank/DDBJ databases">
        <authorList>
            <person name="Palmer J.M."/>
        </authorList>
    </citation>
    <scope>NUCLEOTIDE SEQUENCE [LARGE SCALE GENOMIC DNA]</scope>
    <source>
        <strain evidence="1 2">XR_2019</strain>
        <tissue evidence="1">Muscle</tissue>
    </source>
</reference>
<protein>
    <recommendedName>
        <fullName evidence="3">HECT domain-containing protein</fullName>
    </recommendedName>
</protein>
<accession>A0ABV0WF21</accession>
<organism evidence="1 2">
    <name type="scientific">Xenotaenia resolanae</name>
    <dbReference type="NCBI Taxonomy" id="208358"/>
    <lineage>
        <taxon>Eukaryota</taxon>
        <taxon>Metazoa</taxon>
        <taxon>Chordata</taxon>
        <taxon>Craniata</taxon>
        <taxon>Vertebrata</taxon>
        <taxon>Euteleostomi</taxon>
        <taxon>Actinopterygii</taxon>
        <taxon>Neopterygii</taxon>
        <taxon>Teleostei</taxon>
        <taxon>Neoteleostei</taxon>
        <taxon>Acanthomorphata</taxon>
        <taxon>Ovalentaria</taxon>
        <taxon>Atherinomorphae</taxon>
        <taxon>Cyprinodontiformes</taxon>
        <taxon>Goodeidae</taxon>
        <taxon>Xenotaenia</taxon>
    </lineage>
</organism>
<sequence length="102" mass="11683">MIEASPVTPAEKQALRFLQHYMQGLDEVGLRRLLRFVTGSDVICVTKVEVIFTALEGLARRSITHTCESVLELPRTYNSYPELRVEMENLLTSNYYTMEDIA</sequence>
<dbReference type="Gene3D" id="3.30.2410.10">
    <property type="entry name" value="Hect, E3 ligase catalytic domain"/>
    <property type="match status" value="1"/>
</dbReference>
<dbReference type="InterPro" id="IPR035983">
    <property type="entry name" value="Hect_E3_ubiquitin_ligase"/>
</dbReference>
<evidence type="ECO:0008006" key="3">
    <source>
        <dbReference type="Google" id="ProtNLM"/>
    </source>
</evidence>
<name>A0ABV0WF21_9TELE</name>
<evidence type="ECO:0000313" key="2">
    <source>
        <dbReference type="Proteomes" id="UP001444071"/>
    </source>
</evidence>